<evidence type="ECO:0000256" key="14">
    <source>
        <dbReference type="ARBA" id="ARBA00049556"/>
    </source>
</evidence>
<comment type="pathway">
    <text evidence="2">Lipid metabolism; fatty acid beta-oxidation.</text>
</comment>
<dbReference type="GeneID" id="89478002"/>
<dbReference type="EC" id="1.1.1.35" evidence="18"/>
<dbReference type="EC" id="5.3.3.8" evidence="18"/>
<evidence type="ECO:0000256" key="12">
    <source>
        <dbReference type="ARBA" id="ARBA00023239"/>
    </source>
</evidence>
<dbReference type="InterPro" id="IPR036291">
    <property type="entry name" value="NAD(P)-bd_dom_sf"/>
</dbReference>
<dbReference type="GO" id="GO:0003857">
    <property type="term" value="F:(3S)-3-hydroxyacyl-CoA dehydrogenase (NAD+) activity"/>
    <property type="evidence" value="ECO:0007669"/>
    <property type="project" value="UniProtKB-EC"/>
</dbReference>
<keyword evidence="6" id="KW-0442">Lipid degradation</keyword>
<dbReference type="PATRIC" id="fig|104102.7.peg.1911"/>
<dbReference type="EMBL" id="JOKM01000071">
    <property type="protein sequence ID" value="KGB23064.1"/>
    <property type="molecule type" value="Genomic_DNA"/>
</dbReference>
<dbReference type="Gene3D" id="3.90.226.10">
    <property type="entry name" value="2-enoyl-CoA Hydratase, Chain A, domain 1"/>
    <property type="match status" value="1"/>
</dbReference>
<dbReference type="PANTHER" id="PTHR23309:SF49">
    <property type="entry name" value="PEROXISOMAL BIFUNCTIONAL ENZYME"/>
    <property type="match status" value="1"/>
</dbReference>
<dbReference type="PANTHER" id="PTHR23309">
    <property type="entry name" value="3-HYDROXYACYL-COA DEHYROGENASE"/>
    <property type="match status" value="1"/>
</dbReference>
<dbReference type="SUPFAM" id="SSF48179">
    <property type="entry name" value="6-phosphogluconate dehydrogenase C-terminal domain-like"/>
    <property type="match status" value="2"/>
</dbReference>
<evidence type="ECO:0000256" key="11">
    <source>
        <dbReference type="ARBA" id="ARBA00023235"/>
    </source>
</evidence>
<feature type="domain" description="3-hydroxyacyl-CoA dehydrogenase NAD binding" evidence="17">
    <location>
        <begin position="294"/>
        <end position="469"/>
    </location>
</feature>
<dbReference type="RefSeq" id="WP_052051360.1">
    <property type="nucleotide sequence ID" value="NZ_JACAOJ010000001.1"/>
</dbReference>
<dbReference type="Pfam" id="PF00725">
    <property type="entry name" value="3HCDH"/>
    <property type="match status" value="1"/>
</dbReference>
<gene>
    <name evidence="18" type="ORF">AtDm6_1933</name>
</gene>
<comment type="subunit">
    <text evidence="4">Monomer.</text>
</comment>
<evidence type="ECO:0000256" key="5">
    <source>
        <dbReference type="ARBA" id="ARBA00022832"/>
    </source>
</evidence>
<dbReference type="SUPFAM" id="SSF52096">
    <property type="entry name" value="ClpP/crotonase"/>
    <property type="match status" value="1"/>
</dbReference>
<dbReference type="InterPro" id="IPR018376">
    <property type="entry name" value="Enoyl-CoA_hyd/isom_CS"/>
</dbReference>
<dbReference type="GO" id="GO:0070403">
    <property type="term" value="F:NAD+ binding"/>
    <property type="evidence" value="ECO:0007669"/>
    <property type="project" value="InterPro"/>
</dbReference>
<keyword evidence="7 18" id="KW-0560">Oxidoreductase</keyword>
<dbReference type="Pfam" id="PF00378">
    <property type="entry name" value="ECH_1"/>
    <property type="match status" value="1"/>
</dbReference>
<keyword evidence="9" id="KW-0443">Lipid metabolism</keyword>
<evidence type="ECO:0000313" key="19">
    <source>
        <dbReference type="Proteomes" id="UP000029448"/>
    </source>
</evidence>
<dbReference type="InterPro" id="IPR006176">
    <property type="entry name" value="3-OHacyl-CoA_DH_NAD-bd"/>
</dbReference>
<sequence>MQTISQPVVRVSRHGKIAVVTIDNPPVNALSDTVRASLVQVLPELAEDPTVAAVVLTGQNGQFVAGADIREMSRPPAQPFLPEVVAAIDAMKKPILAAIDGAALGGGLELALACDLRVGTERSRVGLPETKLGVIPGAGGTQRLPRLTGVATALELIGSAKIISGKEALHLGILDALMPEDRMLTDVIALAENTSKRRLSEHDVPCASKTDVQDAEKSTLKRAKGATAVLEAVRVVKAAETEPFAQGLFLEREAFLRLRESDEAKALRYLFLAERATGRLPASEKAQPRHFSRIGIIGGGTMGAGIAVTTADAALNVVIIERDAAAVAACQKRIASLYAKQIETKRITEEEAERRFKKIQISHEWDVLKNVDFVIEAAFESMEVKEDIFRSLNKVVQAHTVVATNTSYLDLDAIAGCAERPENVLGLHFFSPAHIMRLVEVIRGAKTAPDALATAIALGRKIQKLPVVAAVGEGFIGNRIFSHYRKHAEYLMEDGVSPQDIDQAMQSYGFAMGPFAVADLSGLDIAWAMRKRQSATRNPNERYVKIPDMFCEAGRLGRKTGKGWYSYVAASPELDDEACALIEAGRKQAGSRHVKLSAEAIQRRLLAVLANEGAKVLESGVASSASDIDIVFVNGYGFPRIQGGPMFAADKMGLPNVLREVEAAATVGGAGSEPSALLIQLVQSGGSFTAGIT</sequence>
<organism evidence="18 19">
    <name type="scientific">Acetobacter tropicalis</name>
    <dbReference type="NCBI Taxonomy" id="104102"/>
    <lineage>
        <taxon>Bacteria</taxon>
        <taxon>Pseudomonadati</taxon>
        <taxon>Pseudomonadota</taxon>
        <taxon>Alphaproteobacteria</taxon>
        <taxon>Acetobacterales</taxon>
        <taxon>Acetobacteraceae</taxon>
        <taxon>Acetobacter</taxon>
    </lineage>
</organism>
<keyword evidence="12 18" id="KW-0456">Lyase</keyword>
<dbReference type="EC" id="5.1.2.3" evidence="18"/>
<dbReference type="InterPro" id="IPR029045">
    <property type="entry name" value="ClpP/crotonase-like_dom_sf"/>
</dbReference>
<evidence type="ECO:0000256" key="1">
    <source>
        <dbReference type="ARBA" id="ARBA00004275"/>
    </source>
</evidence>
<dbReference type="EC" id="4.2.1.17" evidence="18"/>
<comment type="similarity">
    <text evidence="3">In the N-terminal section; belongs to the enoyl-CoA hydratase/isomerase family.</text>
</comment>
<evidence type="ECO:0000256" key="7">
    <source>
        <dbReference type="ARBA" id="ARBA00023002"/>
    </source>
</evidence>
<dbReference type="AlphaFoldDB" id="A0A094YR24"/>
<dbReference type="InterPro" id="IPR008927">
    <property type="entry name" value="6-PGluconate_DH-like_C_sf"/>
</dbReference>
<comment type="similarity">
    <text evidence="15">Belongs to the enoyl-CoA hydratase/isomerase family.</text>
</comment>
<dbReference type="InterPro" id="IPR006108">
    <property type="entry name" value="3HC_DH_C"/>
</dbReference>
<dbReference type="GO" id="GO:0006635">
    <property type="term" value="P:fatty acid beta-oxidation"/>
    <property type="evidence" value="ECO:0007669"/>
    <property type="project" value="UniProtKB-UniPathway"/>
</dbReference>
<comment type="catalytic activity">
    <reaction evidence="14">
        <text>a (3S)-3-hydroxyacyl-CoA + NAD(+) = a 3-oxoacyl-CoA + NADH + H(+)</text>
        <dbReference type="Rhea" id="RHEA:22432"/>
        <dbReference type="ChEBI" id="CHEBI:15378"/>
        <dbReference type="ChEBI" id="CHEBI:57318"/>
        <dbReference type="ChEBI" id="CHEBI:57540"/>
        <dbReference type="ChEBI" id="CHEBI:57945"/>
        <dbReference type="ChEBI" id="CHEBI:90726"/>
        <dbReference type="EC" id="1.1.1.35"/>
    </reaction>
</comment>
<keyword evidence="8" id="KW-0520">NAD</keyword>
<dbReference type="FunFam" id="3.40.50.720:FF:000009">
    <property type="entry name" value="Fatty oxidation complex, alpha subunit"/>
    <property type="match status" value="1"/>
</dbReference>
<evidence type="ECO:0000256" key="4">
    <source>
        <dbReference type="ARBA" id="ARBA00011245"/>
    </source>
</evidence>
<proteinExistence type="inferred from homology"/>
<evidence type="ECO:0000256" key="3">
    <source>
        <dbReference type="ARBA" id="ARBA00008750"/>
    </source>
</evidence>
<comment type="caution">
    <text evidence="18">The sequence shown here is derived from an EMBL/GenBank/DDBJ whole genome shotgun (WGS) entry which is preliminary data.</text>
</comment>
<dbReference type="Pfam" id="PF02737">
    <property type="entry name" value="3HCDH_N"/>
    <property type="match status" value="1"/>
</dbReference>
<evidence type="ECO:0000256" key="9">
    <source>
        <dbReference type="ARBA" id="ARBA00023098"/>
    </source>
</evidence>
<dbReference type="FunFam" id="1.10.1040.50:FF:000006">
    <property type="entry name" value="Peroxisomal bifunctional enzyme"/>
    <property type="match status" value="1"/>
</dbReference>
<dbReference type="Gene3D" id="3.40.50.720">
    <property type="entry name" value="NAD(P)-binding Rossmann-like Domain"/>
    <property type="match status" value="1"/>
</dbReference>
<accession>A0A094YR24</accession>
<keyword evidence="10" id="KW-0576">Peroxisome</keyword>
<dbReference type="GO" id="GO:0004300">
    <property type="term" value="F:enoyl-CoA hydratase activity"/>
    <property type="evidence" value="ECO:0007669"/>
    <property type="project" value="UniProtKB-EC"/>
</dbReference>
<evidence type="ECO:0000256" key="10">
    <source>
        <dbReference type="ARBA" id="ARBA00023140"/>
    </source>
</evidence>
<evidence type="ECO:0000256" key="6">
    <source>
        <dbReference type="ARBA" id="ARBA00022963"/>
    </source>
</evidence>
<evidence type="ECO:0000256" key="15">
    <source>
        <dbReference type="RuleBase" id="RU003707"/>
    </source>
</evidence>
<evidence type="ECO:0000259" key="16">
    <source>
        <dbReference type="Pfam" id="PF00725"/>
    </source>
</evidence>
<evidence type="ECO:0000256" key="13">
    <source>
        <dbReference type="ARBA" id="ARBA00023268"/>
    </source>
</evidence>
<dbReference type="GO" id="GO:0004165">
    <property type="term" value="F:delta(3)-delta(2)-enoyl-CoA isomerase activity"/>
    <property type="evidence" value="ECO:0007669"/>
    <property type="project" value="UniProtKB-EC"/>
</dbReference>
<protein>
    <submittedName>
        <fullName evidence="18">Enoyl-CoA hydratase</fullName>
        <ecNumber evidence="18">1.1.1.35</ecNumber>
        <ecNumber evidence="18">4.2.1.17</ecNumber>
        <ecNumber evidence="18">5.1.2.3</ecNumber>
        <ecNumber evidence="18">5.3.3.8</ecNumber>
    </submittedName>
</protein>
<comment type="subcellular location">
    <subcellularLocation>
        <location evidence="1">Peroxisome</location>
    </subcellularLocation>
</comment>
<name>A0A094YR24_9PROT</name>
<dbReference type="SUPFAM" id="SSF51735">
    <property type="entry name" value="NAD(P)-binding Rossmann-fold domains"/>
    <property type="match status" value="1"/>
</dbReference>
<dbReference type="UniPathway" id="UPA00659"/>
<dbReference type="InterPro" id="IPR001753">
    <property type="entry name" value="Enoyl-CoA_hydra/iso"/>
</dbReference>
<dbReference type="GO" id="GO:0008692">
    <property type="term" value="F:3-hydroxybutyryl-CoA epimerase activity"/>
    <property type="evidence" value="ECO:0007669"/>
    <property type="project" value="UniProtKB-EC"/>
</dbReference>
<dbReference type="CDD" id="cd06558">
    <property type="entry name" value="crotonase-like"/>
    <property type="match status" value="1"/>
</dbReference>
<keyword evidence="19" id="KW-1185">Reference proteome</keyword>
<keyword evidence="11 18" id="KW-0413">Isomerase</keyword>
<reference evidence="18 19" key="1">
    <citation type="submission" date="2014-06" db="EMBL/GenBank/DDBJ databases">
        <title>Functional and comparative genomic analyses of the Drosophila gut microbiota identify candidate symbiosis factors.</title>
        <authorList>
            <person name="Newell P.D."/>
            <person name="Chaston J.M."/>
            <person name="Douglas A.E."/>
        </authorList>
    </citation>
    <scope>NUCLEOTIDE SEQUENCE [LARGE SCALE GENOMIC DNA]</scope>
    <source>
        <strain evidence="18 19">DmCS_006</strain>
    </source>
</reference>
<dbReference type="STRING" id="104102.AtDm6_1933"/>
<dbReference type="Gene3D" id="1.10.1040.50">
    <property type="match status" value="1"/>
</dbReference>
<evidence type="ECO:0000256" key="2">
    <source>
        <dbReference type="ARBA" id="ARBA00005005"/>
    </source>
</evidence>
<evidence type="ECO:0000313" key="18">
    <source>
        <dbReference type="EMBL" id="KGB23064.1"/>
    </source>
</evidence>
<dbReference type="Proteomes" id="UP000029448">
    <property type="component" value="Unassembled WGS sequence"/>
</dbReference>
<evidence type="ECO:0000259" key="17">
    <source>
        <dbReference type="Pfam" id="PF02737"/>
    </source>
</evidence>
<keyword evidence="5" id="KW-0276">Fatty acid metabolism</keyword>
<dbReference type="PROSITE" id="PS00166">
    <property type="entry name" value="ENOYL_COA_HYDRATASE"/>
    <property type="match status" value="1"/>
</dbReference>
<keyword evidence="13" id="KW-0511">Multifunctional enzyme</keyword>
<feature type="domain" description="3-hydroxyacyl-CoA dehydrogenase C-terminal" evidence="16">
    <location>
        <begin position="474"/>
        <end position="567"/>
    </location>
</feature>
<evidence type="ECO:0000256" key="8">
    <source>
        <dbReference type="ARBA" id="ARBA00023027"/>
    </source>
</evidence>